<dbReference type="EMBL" id="JAGYHF010000008">
    <property type="protein sequence ID" value="MBS4079897.1"/>
    <property type="molecule type" value="Genomic_DNA"/>
</dbReference>
<dbReference type="Pfam" id="PF19619">
    <property type="entry name" value="DUF6124"/>
    <property type="match status" value="1"/>
</dbReference>
<accession>A0ABS5N013</accession>
<sequence length="124" mass="13069">MYPMTPSPHEAPAATTPSDPADEVTLDKEAAERAFAHYFPAHPKKPPKRREGSLFNICDDVDTEALLANASEDLLSISAIAADLADDIDGSRRSVALALSRMAGGVHLMVEGALDNIEARAAAG</sequence>
<evidence type="ECO:0000256" key="1">
    <source>
        <dbReference type="SAM" id="MobiDB-lite"/>
    </source>
</evidence>
<dbReference type="Proteomes" id="UP000676035">
    <property type="component" value="Unassembled WGS sequence"/>
</dbReference>
<protein>
    <recommendedName>
        <fullName evidence="4">DUF3077 domain-containing protein</fullName>
    </recommendedName>
</protein>
<proteinExistence type="predicted"/>
<dbReference type="RefSeq" id="WP_212545485.1">
    <property type="nucleotide sequence ID" value="NZ_JAGYHF010000008.1"/>
</dbReference>
<feature type="region of interest" description="Disordered" evidence="1">
    <location>
        <begin position="1"/>
        <end position="23"/>
    </location>
</feature>
<organism evidence="2 3">
    <name type="scientific">Pseudomonas rustica</name>
    <dbReference type="NCBI Taxonomy" id="2827099"/>
    <lineage>
        <taxon>Bacteria</taxon>
        <taxon>Pseudomonadati</taxon>
        <taxon>Pseudomonadota</taxon>
        <taxon>Gammaproteobacteria</taxon>
        <taxon>Pseudomonadales</taxon>
        <taxon>Pseudomonadaceae</taxon>
        <taxon>Pseudomonas</taxon>
    </lineage>
</organism>
<evidence type="ECO:0008006" key="4">
    <source>
        <dbReference type="Google" id="ProtNLM"/>
    </source>
</evidence>
<gene>
    <name evidence="2" type="ORF">KFS80_16540</name>
</gene>
<keyword evidence="3" id="KW-1185">Reference proteome</keyword>
<evidence type="ECO:0000313" key="2">
    <source>
        <dbReference type="EMBL" id="MBS4079897.1"/>
    </source>
</evidence>
<comment type="caution">
    <text evidence="2">The sequence shown here is derived from an EMBL/GenBank/DDBJ whole genome shotgun (WGS) entry which is preliminary data.</text>
</comment>
<reference evidence="2 3" key="1">
    <citation type="submission" date="2021-04" db="EMBL/GenBank/DDBJ databases">
        <title>Pseudomonas rustica sp. nov. isolated from raw milk.</title>
        <authorList>
            <person name="Fiedler G."/>
            <person name="Gieschler S."/>
            <person name="Kabisch J."/>
            <person name="Grimmler C."/>
            <person name="Brinks E."/>
            <person name="Wagner N."/>
            <person name="Hetzer B."/>
            <person name="Franz C.M.A.P."/>
            <person name="Boehnlein C."/>
        </authorList>
    </citation>
    <scope>NUCLEOTIDE SEQUENCE [LARGE SCALE GENOMIC DNA]</scope>
    <source>
        <strain evidence="2 3">MBT-4</strain>
    </source>
</reference>
<name>A0ABS5N013_9PSED</name>
<evidence type="ECO:0000313" key="3">
    <source>
        <dbReference type="Proteomes" id="UP000676035"/>
    </source>
</evidence>